<dbReference type="Gene3D" id="3.40.50.720">
    <property type="entry name" value="NAD(P)-binding Rossmann-like Domain"/>
    <property type="match status" value="1"/>
</dbReference>
<dbReference type="EMBL" id="PFQK01000102">
    <property type="protein sequence ID" value="PJC81198.1"/>
    <property type="molecule type" value="Genomic_DNA"/>
</dbReference>
<dbReference type="InterPro" id="IPR050259">
    <property type="entry name" value="SDR"/>
</dbReference>
<comment type="similarity">
    <text evidence="1">Belongs to the short-chain dehydrogenases/reductases (SDR) family.</text>
</comment>
<evidence type="ECO:0000256" key="1">
    <source>
        <dbReference type="ARBA" id="ARBA00006484"/>
    </source>
</evidence>
<dbReference type="PRINTS" id="PR00080">
    <property type="entry name" value="SDRFAMILY"/>
</dbReference>
<dbReference type="AlphaFoldDB" id="A0A2M8GKX1"/>
<dbReference type="PANTHER" id="PTHR42879:SF2">
    <property type="entry name" value="3-OXOACYL-[ACYL-CARRIER-PROTEIN] REDUCTASE FABG"/>
    <property type="match status" value="1"/>
</dbReference>
<dbReference type="Pfam" id="PF13561">
    <property type="entry name" value="adh_short_C2"/>
    <property type="match status" value="1"/>
</dbReference>
<dbReference type="InterPro" id="IPR036291">
    <property type="entry name" value="NAD(P)-bd_dom_sf"/>
</dbReference>
<organism evidence="3 4">
    <name type="scientific">Candidatus Roizmanbacteria bacterium CG_4_8_14_3_um_filter_36_10</name>
    <dbReference type="NCBI Taxonomy" id="1974834"/>
    <lineage>
        <taxon>Bacteria</taxon>
        <taxon>Candidatus Roizmaniibacteriota</taxon>
    </lineage>
</organism>
<dbReference type="Proteomes" id="UP000229370">
    <property type="component" value="Unassembled WGS sequence"/>
</dbReference>
<gene>
    <name evidence="3" type="ORF">CO007_05945</name>
</gene>
<dbReference type="SUPFAM" id="SSF51735">
    <property type="entry name" value="NAD(P)-binding Rossmann-fold domains"/>
    <property type="match status" value="1"/>
</dbReference>
<keyword evidence="2" id="KW-0560">Oxidoreductase</keyword>
<protein>
    <submittedName>
        <fullName evidence="3">Uncharacterized protein</fullName>
    </submittedName>
</protein>
<dbReference type="PRINTS" id="PR00081">
    <property type="entry name" value="GDHRDH"/>
</dbReference>
<comment type="caution">
    <text evidence="3">The sequence shown here is derived from an EMBL/GenBank/DDBJ whole genome shotgun (WGS) entry which is preliminary data.</text>
</comment>
<reference evidence="4" key="1">
    <citation type="submission" date="2017-09" db="EMBL/GenBank/DDBJ databases">
        <title>Depth-based differentiation of microbial function through sediment-hosted aquifers and enrichment of novel symbionts in the deep terrestrial subsurface.</title>
        <authorList>
            <person name="Probst A.J."/>
            <person name="Ladd B."/>
            <person name="Jarett J.K."/>
            <person name="Geller-Mcgrath D.E."/>
            <person name="Sieber C.M.K."/>
            <person name="Emerson J.B."/>
            <person name="Anantharaman K."/>
            <person name="Thomas B.C."/>
            <person name="Malmstrom R."/>
            <person name="Stieglmeier M."/>
            <person name="Klingl A."/>
            <person name="Woyke T."/>
            <person name="Ryan C.M."/>
            <person name="Banfield J.F."/>
        </authorList>
    </citation>
    <scope>NUCLEOTIDE SEQUENCE [LARGE SCALE GENOMIC DNA]</scope>
</reference>
<sequence>MTKSALITGSSQGIGRAIAIKLAEEGYVVYITYFTNKDKGQDTLDKILKAKGQGYLIKMNVASEKSVRKTINFIKKRTGHLNILVNNAGIEIPKVIEQLTFNQWRKVIDTKINGNFLCTKYAIPLLKNQDNANLIVIVSSLGQRPDYNYPAYCVANSGTITFIKMMAQQLGKYNIRTNGVAPGTTKTALWDKMGGADSKMWSNFAKNNPMKRISTPQDIALAVSMLINDKSKYLNGNIIYINGGSHLI</sequence>
<accession>A0A2M8GKX1</accession>
<dbReference type="GO" id="GO:0016491">
    <property type="term" value="F:oxidoreductase activity"/>
    <property type="evidence" value="ECO:0007669"/>
    <property type="project" value="UniProtKB-KW"/>
</dbReference>
<dbReference type="FunFam" id="3.40.50.720:FF:000173">
    <property type="entry name" value="3-oxoacyl-[acyl-carrier protein] reductase"/>
    <property type="match status" value="1"/>
</dbReference>
<name>A0A2M8GKX1_9BACT</name>
<evidence type="ECO:0000313" key="3">
    <source>
        <dbReference type="EMBL" id="PJC81198.1"/>
    </source>
</evidence>
<dbReference type="CDD" id="cd05233">
    <property type="entry name" value="SDR_c"/>
    <property type="match status" value="1"/>
</dbReference>
<dbReference type="PANTHER" id="PTHR42879">
    <property type="entry name" value="3-OXOACYL-(ACYL-CARRIER-PROTEIN) REDUCTASE"/>
    <property type="match status" value="1"/>
</dbReference>
<dbReference type="InterPro" id="IPR002347">
    <property type="entry name" value="SDR_fam"/>
</dbReference>
<proteinExistence type="inferred from homology"/>
<evidence type="ECO:0000313" key="4">
    <source>
        <dbReference type="Proteomes" id="UP000229370"/>
    </source>
</evidence>
<evidence type="ECO:0000256" key="2">
    <source>
        <dbReference type="ARBA" id="ARBA00023002"/>
    </source>
</evidence>